<dbReference type="InterPro" id="IPR003959">
    <property type="entry name" value="ATPase_AAA_core"/>
</dbReference>
<dbReference type="Gramene" id="BGIOSGA007576-TA">
    <property type="protein sequence ID" value="BGIOSGA007576-PA"/>
    <property type="gene ID" value="BGIOSGA007576"/>
</dbReference>
<dbReference type="SUPFAM" id="SSF116846">
    <property type="entry name" value="MIT domain"/>
    <property type="match status" value="1"/>
</dbReference>
<dbReference type="PANTHER" id="PTHR23074:SF159">
    <property type="entry name" value="PROTEIN SUPPRESSOR OF K(+) TRANSPORT GROWTH DEFECT 1"/>
    <property type="match status" value="1"/>
</dbReference>
<dbReference type="PROSITE" id="PS00674">
    <property type="entry name" value="AAA"/>
    <property type="match status" value="1"/>
</dbReference>
<dbReference type="Pfam" id="PF04212">
    <property type="entry name" value="MIT"/>
    <property type="match status" value="1"/>
</dbReference>
<keyword evidence="4" id="KW-0472">Membrane</keyword>
<name>B8AI60_ORYSI</name>
<dbReference type="InterPro" id="IPR007330">
    <property type="entry name" value="MIT_dom"/>
</dbReference>
<organism evidence="8 9">
    <name type="scientific">Oryza sativa subsp. indica</name>
    <name type="common">Rice</name>
    <dbReference type="NCBI Taxonomy" id="39946"/>
    <lineage>
        <taxon>Eukaryota</taxon>
        <taxon>Viridiplantae</taxon>
        <taxon>Streptophyta</taxon>
        <taxon>Embryophyta</taxon>
        <taxon>Tracheophyta</taxon>
        <taxon>Spermatophyta</taxon>
        <taxon>Magnoliopsida</taxon>
        <taxon>Liliopsida</taxon>
        <taxon>Poales</taxon>
        <taxon>Poaceae</taxon>
        <taxon>BOP clade</taxon>
        <taxon>Oryzoideae</taxon>
        <taxon>Oryzeae</taxon>
        <taxon>Oryzinae</taxon>
        <taxon>Oryza</taxon>
        <taxon>Oryza sativa</taxon>
    </lineage>
</organism>
<dbReference type="Pfam" id="PF00004">
    <property type="entry name" value="AAA"/>
    <property type="match status" value="1"/>
</dbReference>
<dbReference type="OMA" id="KAKCGGE"/>
<evidence type="ECO:0000256" key="2">
    <source>
        <dbReference type="ARBA" id="ARBA00022741"/>
    </source>
</evidence>
<evidence type="ECO:0000313" key="8">
    <source>
        <dbReference type="EMBL" id="EEC72534.1"/>
    </source>
</evidence>
<evidence type="ECO:0000259" key="7">
    <source>
        <dbReference type="SMART" id="SM00745"/>
    </source>
</evidence>
<evidence type="ECO:0000256" key="4">
    <source>
        <dbReference type="ARBA" id="ARBA00023136"/>
    </source>
</evidence>
<evidence type="ECO:0000256" key="1">
    <source>
        <dbReference type="ARBA" id="ARBA00004370"/>
    </source>
</evidence>
<dbReference type="Pfam" id="PF09336">
    <property type="entry name" value="Vps4_C"/>
    <property type="match status" value="1"/>
</dbReference>
<evidence type="ECO:0000313" key="9">
    <source>
        <dbReference type="Proteomes" id="UP000007015"/>
    </source>
</evidence>
<dbReference type="EMBL" id="CM000127">
    <property type="protein sequence ID" value="EEC72534.1"/>
    <property type="molecule type" value="Genomic_DNA"/>
</dbReference>
<evidence type="ECO:0000256" key="3">
    <source>
        <dbReference type="ARBA" id="ARBA00022840"/>
    </source>
</evidence>
<evidence type="ECO:0000256" key="6">
    <source>
        <dbReference type="SAM" id="MobiDB-lite"/>
    </source>
</evidence>
<dbReference type="STRING" id="39946.B8AI60"/>
<keyword evidence="2 5" id="KW-0547">Nucleotide-binding</keyword>
<dbReference type="InterPro" id="IPR015415">
    <property type="entry name" value="Spast_Vps4_C"/>
</dbReference>
<dbReference type="GO" id="GO:0007033">
    <property type="term" value="P:vacuole organization"/>
    <property type="evidence" value="ECO:0007669"/>
    <property type="project" value="TreeGrafter"/>
</dbReference>
<sequence length="353" mass="38695">MDGGMKEQGILLVRKAVEEDDAGNHARALPLYVHALDYLAAHLKYERNPRVRDAITAKLAGYIARAEEIRDALLPAAGDDATPPAAAAEEGKAKCGGEDESDRSDLLFISSSDLLSKWMGESEKLVTNLFQMARENAPSIIFIDEIDSLCGQRGEGNESEASRRVKTEFLVQMQGVGHNDDKVLVLAATNTPYALDQAVRRRFDKRIYIPLPDLKARQHMFKVHLGDTPHSLTKGDFESLARRTDGFSGSDIAVCVKDVLFEPVRKTQDAMFFFGTAEGDGDGGAWTPCGPTRPGAVQITMQELAAKGLAAQITPPPITRTDLDKVLARQKATVSEKDLEVYTRFTREFGEEG</sequence>
<dbReference type="InterPro" id="IPR027417">
    <property type="entry name" value="P-loop_NTPase"/>
</dbReference>
<keyword evidence="3 5" id="KW-0067">ATP-binding</keyword>
<dbReference type="InterPro" id="IPR036181">
    <property type="entry name" value="MIT_dom_sf"/>
</dbReference>
<keyword evidence="9" id="KW-1185">Reference proteome</keyword>
<dbReference type="Gene3D" id="1.10.8.60">
    <property type="match status" value="1"/>
</dbReference>
<dbReference type="AlphaFoldDB" id="B8AI60"/>
<dbReference type="GO" id="GO:0016887">
    <property type="term" value="F:ATP hydrolysis activity"/>
    <property type="evidence" value="ECO:0007669"/>
    <property type="project" value="InterPro"/>
</dbReference>
<accession>B8AI60</accession>
<dbReference type="GO" id="GO:0005524">
    <property type="term" value="F:ATP binding"/>
    <property type="evidence" value="ECO:0007669"/>
    <property type="project" value="UniProtKB-KW"/>
</dbReference>
<comment type="subcellular location">
    <subcellularLocation>
        <location evidence="1">Membrane</location>
    </subcellularLocation>
</comment>
<dbReference type="InterPro" id="IPR003960">
    <property type="entry name" value="ATPase_AAA_CS"/>
</dbReference>
<dbReference type="FunFam" id="1.10.8.60:FF:000015">
    <property type="entry name" value="vacuolar protein sorting-associated protein 4A"/>
    <property type="match status" value="1"/>
</dbReference>
<feature type="region of interest" description="Disordered" evidence="6">
    <location>
        <begin position="76"/>
        <end position="100"/>
    </location>
</feature>
<dbReference type="PANTHER" id="PTHR23074">
    <property type="entry name" value="AAA DOMAIN-CONTAINING"/>
    <property type="match status" value="1"/>
</dbReference>
<dbReference type="Pfam" id="PF17862">
    <property type="entry name" value="AAA_lid_3"/>
    <property type="match status" value="1"/>
</dbReference>
<dbReference type="GO" id="GO:0016197">
    <property type="term" value="P:endosomal transport"/>
    <property type="evidence" value="ECO:0007669"/>
    <property type="project" value="TreeGrafter"/>
</dbReference>
<proteinExistence type="inferred from homology"/>
<dbReference type="SMART" id="SM00745">
    <property type="entry name" value="MIT"/>
    <property type="match status" value="1"/>
</dbReference>
<dbReference type="Proteomes" id="UP000007015">
    <property type="component" value="Chromosome 2"/>
</dbReference>
<evidence type="ECO:0000256" key="5">
    <source>
        <dbReference type="RuleBase" id="RU003651"/>
    </source>
</evidence>
<dbReference type="Gene3D" id="1.20.58.80">
    <property type="entry name" value="Phosphotransferase system, lactose/cellobiose-type IIA subunit"/>
    <property type="match status" value="1"/>
</dbReference>
<dbReference type="GO" id="GO:0016020">
    <property type="term" value="C:membrane"/>
    <property type="evidence" value="ECO:0007669"/>
    <property type="project" value="UniProtKB-SubCell"/>
</dbReference>
<reference evidence="8 9" key="1">
    <citation type="journal article" date="2005" name="PLoS Biol.">
        <title>The genomes of Oryza sativa: a history of duplications.</title>
        <authorList>
            <person name="Yu J."/>
            <person name="Wang J."/>
            <person name="Lin W."/>
            <person name="Li S."/>
            <person name="Li H."/>
            <person name="Zhou J."/>
            <person name="Ni P."/>
            <person name="Dong W."/>
            <person name="Hu S."/>
            <person name="Zeng C."/>
            <person name="Zhang J."/>
            <person name="Zhang Y."/>
            <person name="Li R."/>
            <person name="Xu Z."/>
            <person name="Li S."/>
            <person name="Li X."/>
            <person name="Zheng H."/>
            <person name="Cong L."/>
            <person name="Lin L."/>
            <person name="Yin J."/>
            <person name="Geng J."/>
            <person name="Li G."/>
            <person name="Shi J."/>
            <person name="Liu J."/>
            <person name="Lv H."/>
            <person name="Li J."/>
            <person name="Wang J."/>
            <person name="Deng Y."/>
            <person name="Ran L."/>
            <person name="Shi X."/>
            <person name="Wang X."/>
            <person name="Wu Q."/>
            <person name="Li C."/>
            <person name="Ren X."/>
            <person name="Wang J."/>
            <person name="Wang X."/>
            <person name="Li D."/>
            <person name="Liu D."/>
            <person name="Zhang X."/>
            <person name="Ji Z."/>
            <person name="Zhao W."/>
            <person name="Sun Y."/>
            <person name="Zhang Z."/>
            <person name="Bao J."/>
            <person name="Han Y."/>
            <person name="Dong L."/>
            <person name="Ji J."/>
            <person name="Chen P."/>
            <person name="Wu S."/>
            <person name="Liu J."/>
            <person name="Xiao Y."/>
            <person name="Bu D."/>
            <person name="Tan J."/>
            <person name="Yang L."/>
            <person name="Ye C."/>
            <person name="Zhang J."/>
            <person name="Xu J."/>
            <person name="Zhou Y."/>
            <person name="Yu Y."/>
            <person name="Zhang B."/>
            <person name="Zhuang S."/>
            <person name="Wei H."/>
            <person name="Liu B."/>
            <person name="Lei M."/>
            <person name="Yu H."/>
            <person name="Li Y."/>
            <person name="Xu H."/>
            <person name="Wei S."/>
            <person name="He X."/>
            <person name="Fang L."/>
            <person name="Zhang Z."/>
            <person name="Zhang Y."/>
            <person name="Huang X."/>
            <person name="Su Z."/>
            <person name="Tong W."/>
            <person name="Li J."/>
            <person name="Tong Z."/>
            <person name="Li S."/>
            <person name="Ye J."/>
            <person name="Wang L."/>
            <person name="Fang L."/>
            <person name="Lei T."/>
            <person name="Chen C."/>
            <person name="Chen H."/>
            <person name="Xu Z."/>
            <person name="Li H."/>
            <person name="Huang H."/>
            <person name="Zhang F."/>
            <person name="Xu H."/>
            <person name="Li N."/>
            <person name="Zhao C."/>
            <person name="Li S."/>
            <person name="Dong L."/>
            <person name="Huang Y."/>
            <person name="Li L."/>
            <person name="Xi Y."/>
            <person name="Qi Q."/>
            <person name="Li W."/>
            <person name="Zhang B."/>
            <person name="Hu W."/>
            <person name="Zhang Y."/>
            <person name="Tian X."/>
            <person name="Jiao Y."/>
            <person name="Liang X."/>
            <person name="Jin J."/>
            <person name="Gao L."/>
            <person name="Zheng W."/>
            <person name="Hao B."/>
            <person name="Liu S."/>
            <person name="Wang W."/>
            <person name="Yuan L."/>
            <person name="Cao M."/>
            <person name="McDermott J."/>
            <person name="Samudrala R."/>
            <person name="Wang J."/>
            <person name="Wong G.K."/>
            <person name="Yang H."/>
        </authorList>
    </citation>
    <scope>NUCLEOTIDE SEQUENCE [LARGE SCALE GENOMIC DNA]</scope>
    <source>
        <strain evidence="9">cv. 93-11</strain>
    </source>
</reference>
<dbReference type="HOGENOM" id="CLU_000688_21_2_1"/>
<gene>
    <name evidence="8" type="ORF">OsI_05936</name>
</gene>
<dbReference type="InterPro" id="IPR041569">
    <property type="entry name" value="AAA_lid_3"/>
</dbReference>
<protein>
    <recommendedName>
        <fullName evidence="7">MIT domain-containing protein</fullName>
    </recommendedName>
</protein>
<dbReference type="Gene3D" id="3.40.50.300">
    <property type="entry name" value="P-loop containing nucleotide triphosphate hydrolases"/>
    <property type="match status" value="1"/>
</dbReference>
<feature type="compositionally biased region" description="Low complexity" evidence="6">
    <location>
        <begin position="76"/>
        <end position="88"/>
    </location>
</feature>
<comment type="similarity">
    <text evidence="5">Belongs to the AAA ATPase family.</text>
</comment>
<dbReference type="SUPFAM" id="SSF52540">
    <property type="entry name" value="P-loop containing nucleoside triphosphate hydrolases"/>
    <property type="match status" value="1"/>
</dbReference>
<dbReference type="InterPro" id="IPR050304">
    <property type="entry name" value="MT-severing_AAA_ATPase"/>
</dbReference>
<feature type="domain" description="MIT" evidence="7">
    <location>
        <begin position="2"/>
        <end position="76"/>
    </location>
</feature>